<proteinExistence type="inferred from homology"/>
<gene>
    <name evidence="10" type="ORF">GCM10011511_25410</name>
</gene>
<dbReference type="AlphaFoldDB" id="A0A8J2XT73"/>
<feature type="transmembrane region" description="Helical" evidence="7">
    <location>
        <begin position="390"/>
        <end position="418"/>
    </location>
</feature>
<organism evidence="10 11">
    <name type="scientific">Puia dinghuensis</name>
    <dbReference type="NCBI Taxonomy" id="1792502"/>
    <lineage>
        <taxon>Bacteria</taxon>
        <taxon>Pseudomonadati</taxon>
        <taxon>Bacteroidota</taxon>
        <taxon>Chitinophagia</taxon>
        <taxon>Chitinophagales</taxon>
        <taxon>Chitinophagaceae</taxon>
        <taxon>Puia</taxon>
    </lineage>
</organism>
<dbReference type="Pfam" id="PF12704">
    <property type="entry name" value="MacB_PCD"/>
    <property type="match status" value="2"/>
</dbReference>
<evidence type="ECO:0000256" key="2">
    <source>
        <dbReference type="ARBA" id="ARBA00022475"/>
    </source>
</evidence>
<keyword evidence="2" id="KW-1003">Cell membrane</keyword>
<evidence type="ECO:0000256" key="3">
    <source>
        <dbReference type="ARBA" id="ARBA00022692"/>
    </source>
</evidence>
<dbReference type="GO" id="GO:0005886">
    <property type="term" value="C:plasma membrane"/>
    <property type="evidence" value="ECO:0007669"/>
    <property type="project" value="UniProtKB-SubCell"/>
</dbReference>
<keyword evidence="4 7" id="KW-1133">Transmembrane helix</keyword>
<evidence type="ECO:0000256" key="5">
    <source>
        <dbReference type="ARBA" id="ARBA00023136"/>
    </source>
</evidence>
<feature type="transmembrane region" description="Helical" evidence="7">
    <location>
        <begin position="352"/>
        <end position="378"/>
    </location>
</feature>
<name>A0A8J2XT73_9BACT</name>
<dbReference type="PANTHER" id="PTHR30572">
    <property type="entry name" value="MEMBRANE COMPONENT OF TRANSPORTER-RELATED"/>
    <property type="match status" value="1"/>
</dbReference>
<feature type="transmembrane region" description="Helical" evidence="7">
    <location>
        <begin position="687"/>
        <end position="711"/>
    </location>
</feature>
<dbReference type="GO" id="GO:0022857">
    <property type="term" value="F:transmembrane transporter activity"/>
    <property type="evidence" value="ECO:0007669"/>
    <property type="project" value="TreeGrafter"/>
</dbReference>
<feature type="transmembrane region" description="Helical" evidence="7">
    <location>
        <begin position="21"/>
        <end position="41"/>
    </location>
</feature>
<keyword evidence="11" id="KW-1185">Reference proteome</keyword>
<evidence type="ECO:0000259" key="9">
    <source>
        <dbReference type="Pfam" id="PF12704"/>
    </source>
</evidence>
<reference evidence="10" key="1">
    <citation type="journal article" date="2014" name="Int. J. Syst. Evol. Microbiol.">
        <title>Complete genome sequence of Corynebacterium casei LMG S-19264T (=DSM 44701T), isolated from a smear-ripened cheese.</title>
        <authorList>
            <consortium name="US DOE Joint Genome Institute (JGI-PGF)"/>
            <person name="Walter F."/>
            <person name="Albersmeier A."/>
            <person name="Kalinowski J."/>
            <person name="Ruckert C."/>
        </authorList>
    </citation>
    <scope>NUCLEOTIDE SEQUENCE</scope>
    <source>
        <strain evidence="10">CGMCC 1.15448</strain>
    </source>
</reference>
<keyword evidence="5 7" id="KW-0472">Membrane</keyword>
<dbReference type="Proteomes" id="UP000607559">
    <property type="component" value="Unassembled WGS sequence"/>
</dbReference>
<dbReference type="PROSITE" id="PS51257">
    <property type="entry name" value="PROKAR_LIPOPROTEIN"/>
    <property type="match status" value="1"/>
</dbReference>
<dbReference type="InterPro" id="IPR025857">
    <property type="entry name" value="MacB_PCD"/>
</dbReference>
<evidence type="ECO:0000256" key="7">
    <source>
        <dbReference type="SAM" id="Phobius"/>
    </source>
</evidence>
<sequence>MLKNFWKIALRQLGKQKFYSAVKIGGFALGIAACLLIGLYVHNQLSYDRDFPGADRLYRLAGYISENGKVRKGSGWQAPFAQALKTEFPQVERTGRLMSSNLFYGAGSNQLRPIESTRDSYEQGFAYADSSLPDLFQFQMVYGDRTKALMQPQTLILSKSKADKFYPGQNPVGRQIILNDDKDHPWTIGGVMQDPPEHTHLQFDYYLSLTGHELWKGEQQTWMASNYDIYLRLRPDADTGKLAILITSTIKNKYWIPAMQQNGQPDAATAIKSLGFMLQPVSDIHLAADFEDGMPHVDRKYLWLFGAIGVFVLLLASINFINLSTARSANRAKEVGLRKVVGSDRQGLVRQFLLESIVTSGFSFLLAIGLAALLLPLFNRLAGTSMHFPWAAWWLVPGVVGASVVIGLIAGLYPAFYLSAFRPVQVLKGDISRGARHSGLRSGLVVFQFTTSVVLIIATIVVYGQMHFILNSKMGFNKDQVLLIQGTGSLGDKLPAFKNELLQLSGVQAVTNSDFLPISGSKRNGNTMYRVGREKLDPGTSLQRWDVDVDYLKVMGIKLVEGRNFSPSLASDSQAVIINQTMARKMGMTHPIGERINWGQGQGVLVIGVVEDFNYESVKQPIGSLMLILGNWTTTVAVRTHTTDMKGLLAGVDKVWRGFAPQQTLRYTFLDQSFEHMYADVQQTGNIFTSLATLAVCIACLGLFALSAFMAEQRRKEMGIRKVLGASVMEVAGLLSRDFLRLVALAIVIGSPIAWWMMHWWLQDYVYRITIGAGIFIGAAVLVMVIALLTVSWQALKTGTTNPAVALRSE</sequence>
<feature type="transmembrane region" description="Helical" evidence="7">
    <location>
        <begin position="301"/>
        <end position="323"/>
    </location>
</feature>
<comment type="similarity">
    <text evidence="6">Belongs to the ABC-4 integral membrane protein family.</text>
</comment>
<evidence type="ECO:0000313" key="11">
    <source>
        <dbReference type="Proteomes" id="UP000607559"/>
    </source>
</evidence>
<comment type="caution">
    <text evidence="10">The sequence shown here is derived from an EMBL/GenBank/DDBJ whole genome shotgun (WGS) entry which is preliminary data.</text>
</comment>
<dbReference type="PANTHER" id="PTHR30572:SF4">
    <property type="entry name" value="ABC TRANSPORTER PERMEASE YTRF"/>
    <property type="match status" value="1"/>
</dbReference>
<feature type="domain" description="ABC3 transporter permease C-terminal" evidence="8">
    <location>
        <begin position="307"/>
        <end position="419"/>
    </location>
</feature>
<dbReference type="InterPro" id="IPR050250">
    <property type="entry name" value="Macrolide_Exporter_MacB"/>
</dbReference>
<feature type="transmembrane region" description="Helical" evidence="7">
    <location>
        <begin position="439"/>
        <end position="464"/>
    </location>
</feature>
<dbReference type="Pfam" id="PF02687">
    <property type="entry name" value="FtsX"/>
    <property type="match status" value="2"/>
</dbReference>
<comment type="subcellular location">
    <subcellularLocation>
        <location evidence="1">Cell membrane</location>
        <topology evidence="1">Multi-pass membrane protein</topology>
    </subcellularLocation>
</comment>
<evidence type="ECO:0000259" key="8">
    <source>
        <dbReference type="Pfam" id="PF02687"/>
    </source>
</evidence>
<feature type="transmembrane region" description="Helical" evidence="7">
    <location>
        <begin position="765"/>
        <end position="789"/>
    </location>
</feature>
<feature type="domain" description="MacB-like periplasmic core" evidence="9">
    <location>
        <begin position="476"/>
        <end position="629"/>
    </location>
</feature>
<evidence type="ECO:0000256" key="4">
    <source>
        <dbReference type="ARBA" id="ARBA00022989"/>
    </source>
</evidence>
<evidence type="ECO:0000256" key="6">
    <source>
        <dbReference type="ARBA" id="ARBA00038076"/>
    </source>
</evidence>
<feature type="domain" description="MacB-like periplasmic core" evidence="9">
    <location>
        <begin position="24"/>
        <end position="242"/>
    </location>
</feature>
<keyword evidence="3 7" id="KW-0812">Transmembrane</keyword>
<accession>A0A8J2XT73</accession>
<evidence type="ECO:0000313" key="10">
    <source>
        <dbReference type="EMBL" id="GGB01014.1"/>
    </source>
</evidence>
<evidence type="ECO:0000256" key="1">
    <source>
        <dbReference type="ARBA" id="ARBA00004651"/>
    </source>
</evidence>
<dbReference type="EMBL" id="BMJC01000002">
    <property type="protein sequence ID" value="GGB01014.1"/>
    <property type="molecule type" value="Genomic_DNA"/>
</dbReference>
<feature type="domain" description="ABC3 transporter permease C-terminal" evidence="8">
    <location>
        <begin position="691"/>
        <end position="803"/>
    </location>
</feature>
<dbReference type="RefSeq" id="WP_188932085.1">
    <property type="nucleotide sequence ID" value="NZ_BMJC01000002.1"/>
</dbReference>
<protein>
    <submittedName>
        <fullName evidence="10">ABC transporter permease</fullName>
    </submittedName>
</protein>
<dbReference type="InterPro" id="IPR003838">
    <property type="entry name" value="ABC3_permease_C"/>
</dbReference>
<reference evidence="10" key="2">
    <citation type="submission" date="2020-09" db="EMBL/GenBank/DDBJ databases">
        <authorList>
            <person name="Sun Q."/>
            <person name="Zhou Y."/>
        </authorList>
    </citation>
    <scope>NUCLEOTIDE SEQUENCE</scope>
    <source>
        <strain evidence="10">CGMCC 1.15448</strain>
    </source>
</reference>
<feature type="transmembrane region" description="Helical" evidence="7">
    <location>
        <begin position="739"/>
        <end position="759"/>
    </location>
</feature>